<evidence type="ECO:0000313" key="3">
    <source>
        <dbReference type="EMBL" id="GLF95350.1"/>
    </source>
</evidence>
<evidence type="ECO:0000313" key="4">
    <source>
        <dbReference type="Proteomes" id="UP001291653"/>
    </source>
</evidence>
<proteinExistence type="predicted"/>
<comment type="caution">
    <text evidence="3">The sequence shown here is derived from an EMBL/GenBank/DDBJ whole genome shotgun (WGS) entry which is preliminary data.</text>
</comment>
<feature type="region of interest" description="Disordered" evidence="1">
    <location>
        <begin position="1"/>
        <end position="54"/>
    </location>
</feature>
<keyword evidence="2" id="KW-0812">Transmembrane</keyword>
<feature type="transmembrane region" description="Helical" evidence="2">
    <location>
        <begin position="129"/>
        <end position="148"/>
    </location>
</feature>
<organism evidence="3 4">
    <name type="scientific">Streptomyces yaizuensis</name>
    <dbReference type="NCBI Taxonomy" id="2989713"/>
    <lineage>
        <taxon>Bacteria</taxon>
        <taxon>Bacillati</taxon>
        <taxon>Actinomycetota</taxon>
        <taxon>Actinomycetes</taxon>
        <taxon>Kitasatosporales</taxon>
        <taxon>Streptomycetaceae</taxon>
        <taxon>Streptomyces</taxon>
    </lineage>
</organism>
<dbReference type="Pfam" id="PF19744">
    <property type="entry name" value="DUF6232"/>
    <property type="match status" value="1"/>
</dbReference>
<dbReference type="InterPro" id="IPR045629">
    <property type="entry name" value="DUF6232"/>
</dbReference>
<keyword evidence="2" id="KW-0472">Membrane</keyword>
<evidence type="ECO:0000256" key="2">
    <source>
        <dbReference type="SAM" id="Phobius"/>
    </source>
</evidence>
<sequence length="235" mass="24712">MQPAEPTEPPRPPQPPPWKVPPSPATPPSGTIPPPAAAPAPGADPGTGSPPTGLTSVLDLRVGKRLLWVGEAVYPLQSVARVYTYTLRPRRAEAVTRFVRRVGLTLAVTAMLTLLGGVIAAVGQEEGPVSLLGLLWLAALAALVYSLVDMIRVLSAPALFVLGVETSGPSTAVVAGRDHAQLRQLVHRISYAIEHPETEFQVRVETLVISSPSNYYLGDTVNMYGGMGNVGMGSA</sequence>
<evidence type="ECO:0000256" key="1">
    <source>
        <dbReference type="SAM" id="MobiDB-lite"/>
    </source>
</evidence>
<keyword evidence="2" id="KW-1133">Transmembrane helix</keyword>
<accession>A0ABQ5NYA2</accession>
<feature type="transmembrane region" description="Helical" evidence="2">
    <location>
        <begin position="98"/>
        <end position="123"/>
    </location>
</feature>
<name>A0ABQ5NYA2_9ACTN</name>
<reference evidence="3 4" key="1">
    <citation type="submission" date="2022-10" db="EMBL/GenBank/DDBJ databases">
        <title>Draft genome sequence of Streptomyces sp. YSPA8.</title>
        <authorList>
            <person name="Moriuchi R."/>
            <person name="Dohra H."/>
            <person name="Yamamura H."/>
            <person name="Kodani S."/>
        </authorList>
    </citation>
    <scope>NUCLEOTIDE SEQUENCE [LARGE SCALE GENOMIC DNA]</scope>
    <source>
        <strain evidence="3 4">YSPA8</strain>
    </source>
</reference>
<protein>
    <submittedName>
        <fullName evidence="3">DUF6232 family protein</fullName>
    </submittedName>
</protein>
<feature type="compositionally biased region" description="Low complexity" evidence="1">
    <location>
        <begin position="39"/>
        <end position="53"/>
    </location>
</feature>
<dbReference type="EMBL" id="BSBI01000005">
    <property type="protein sequence ID" value="GLF95350.1"/>
    <property type="molecule type" value="Genomic_DNA"/>
</dbReference>
<feature type="compositionally biased region" description="Pro residues" evidence="1">
    <location>
        <begin position="1"/>
        <end position="38"/>
    </location>
</feature>
<dbReference type="Proteomes" id="UP001291653">
    <property type="component" value="Unassembled WGS sequence"/>
</dbReference>
<gene>
    <name evidence="3" type="ORF">SYYSPA8_13655</name>
</gene>
<keyword evidence="4" id="KW-1185">Reference proteome</keyword>
<dbReference type="RefSeq" id="WP_323447417.1">
    <property type="nucleotide sequence ID" value="NZ_BSBI01000005.1"/>
</dbReference>